<protein>
    <recommendedName>
        <fullName evidence="2">Transposase</fullName>
    </recommendedName>
</protein>
<organism evidence="1">
    <name type="scientific">Vibrio lentus</name>
    <dbReference type="NCBI Taxonomy" id="136468"/>
    <lineage>
        <taxon>Bacteria</taxon>
        <taxon>Pseudomonadati</taxon>
        <taxon>Pseudomonadota</taxon>
        <taxon>Gammaproteobacteria</taxon>
        <taxon>Vibrionales</taxon>
        <taxon>Vibrionaceae</taxon>
        <taxon>Vibrio</taxon>
    </lineage>
</organism>
<dbReference type="AlphaFoldDB" id="A0AB36XND0"/>
<evidence type="ECO:0008006" key="2">
    <source>
        <dbReference type="Google" id="ProtNLM"/>
    </source>
</evidence>
<comment type="caution">
    <text evidence="1">The sequence shown here is derived from an EMBL/GenBank/DDBJ whole genome shotgun (WGS) entry which is preliminary data.</text>
</comment>
<reference evidence="1" key="3">
    <citation type="journal article" date="2018" name="Nature">
        <title>A major lineage of non-tailed dsDNA viruses as unrecognized killers of marine bacteria.</title>
        <authorList>
            <person name="Kauffman K.M."/>
            <person name="Hussain F.A."/>
            <person name="Yang J."/>
            <person name="Arevalo P."/>
            <person name="Brown J.M."/>
            <person name="Chang W.K."/>
            <person name="VanInsberghe D."/>
            <person name="Elsherbini J."/>
            <person name="Sharma R.S."/>
            <person name="Cutler M.B."/>
            <person name="Kelly L."/>
            <person name="Polz M.F."/>
        </authorList>
    </citation>
    <scope>NUCLEOTIDE SEQUENCE</scope>
    <source>
        <strain evidence="1">10N.261.52.F7</strain>
    </source>
</reference>
<dbReference type="RefSeq" id="WP_229636219.1">
    <property type="nucleotide sequence ID" value="NZ_JAJGZN020000001.1"/>
</dbReference>
<accession>A0AB36XND0</accession>
<gene>
    <name evidence="1" type="ORF">BCT99_17430</name>
</gene>
<reference key="1">
    <citation type="submission" date="2016-07" db="EMBL/GenBank/DDBJ databases">
        <title>Nontailed viruses are major unrecognized killers of bacteria in the ocean.</title>
        <authorList>
            <person name="Kauffman K."/>
            <person name="Hussain F."/>
            <person name="Yang J."/>
            <person name="Arevalo P."/>
            <person name="Brown J."/>
            <person name="Cutler M."/>
            <person name="Kelly L."/>
            <person name="Polz M.F."/>
        </authorList>
    </citation>
    <scope>NUCLEOTIDE SEQUENCE [LARGE SCALE GENOMIC DNA]</scope>
    <source>
        <strain>10N.261.52.F7</strain>
    </source>
</reference>
<dbReference type="EMBL" id="MCXM01000014">
    <property type="protein sequence ID" value="PMK47199.1"/>
    <property type="molecule type" value="Genomic_DNA"/>
</dbReference>
<name>A0AB36XND0_9VIBR</name>
<sequence length="194" mass="22408">MTLKAAWAELRSAERALGDMQSATSFEIFEEEWRDFLNCLEKAWNKTERGCQQFQNKFQPWQGQFTRDRKKDQLLKYLKQARDADNHSIQEVTEIKPGSRTMNFADGKGGYIKEMRIVNGEVVHFEGDPMIVTDHPPTVVALKVKNSGKWYNPPREHLGQSLKSIHPVEIATQGLTYYTKYVEEAEAKFFSTNS</sequence>
<proteinExistence type="predicted"/>
<evidence type="ECO:0000313" key="1">
    <source>
        <dbReference type="EMBL" id="PMK47199.1"/>
    </source>
</evidence>
<reference evidence="1" key="2">
    <citation type="submission" date="2016-07" db="EMBL/GenBank/DDBJ databases">
        <authorList>
            <person name="Kauffman K."/>
            <person name="Arevalo P."/>
            <person name="Polz M.F."/>
        </authorList>
    </citation>
    <scope>NUCLEOTIDE SEQUENCE</scope>
    <source>
        <strain evidence="1">10N.261.52.F7</strain>
    </source>
</reference>